<reference evidence="2" key="2">
    <citation type="submission" date="2016-02" db="EMBL/GenBank/DDBJ databases">
        <title>Draft genome sequence of five rapidly growing Mycobacterium species.</title>
        <authorList>
            <person name="Katahira K."/>
            <person name="Gotou Y."/>
            <person name="Iida K."/>
            <person name="Ogura Y."/>
            <person name="Hayashi T."/>
        </authorList>
    </citation>
    <scope>NUCLEOTIDE SEQUENCE [LARGE SCALE GENOMIC DNA]</scope>
    <source>
        <strain evidence="2">JCM15298</strain>
    </source>
</reference>
<name>A0A100WCD9_MYCCR</name>
<dbReference type="AlphaFoldDB" id="A0A100WCD9"/>
<dbReference type="Proteomes" id="UP000069443">
    <property type="component" value="Unassembled WGS sequence"/>
</dbReference>
<sequence length="133" mass="13499">MRTLYTQVDAIEALPYAVRTANAAVNGTVIDTARGGNNYREVLFIVKTETVTDGTVAITVEESAQSGSGFAAAARVVGSLPTVTADDDNAVFLVSVLPTLRYVRLVATTAGATSGAGISAVAVLGNGNSAPHS</sequence>
<dbReference type="RefSeq" id="WP_062656665.1">
    <property type="nucleotide sequence ID" value="NZ_BCSY01000039.1"/>
</dbReference>
<keyword evidence="2" id="KW-1185">Reference proteome</keyword>
<proteinExistence type="predicted"/>
<dbReference type="EMBL" id="BCSY01000039">
    <property type="protein sequence ID" value="GAS95468.1"/>
    <property type="molecule type" value="Genomic_DNA"/>
</dbReference>
<gene>
    <name evidence="1" type="ORF">RMCC_2434</name>
</gene>
<evidence type="ECO:0000313" key="1">
    <source>
        <dbReference type="EMBL" id="GAS95468.1"/>
    </source>
</evidence>
<evidence type="ECO:0000313" key="2">
    <source>
        <dbReference type="Proteomes" id="UP000069443"/>
    </source>
</evidence>
<protein>
    <submittedName>
        <fullName evidence="1">Uncharacterized protein</fullName>
    </submittedName>
</protein>
<accession>A0A100WCD9</accession>
<comment type="caution">
    <text evidence="1">The sequence shown here is derived from an EMBL/GenBank/DDBJ whole genome shotgun (WGS) entry which is preliminary data.</text>
</comment>
<dbReference type="STRING" id="228230.RMCC_2434"/>
<reference evidence="2" key="1">
    <citation type="journal article" date="2016" name="Genome Announc.">
        <title>Draft Genome Sequences of Five Rapidly Growing Mycobacterium Species, M. thermoresistibile, M. fortuitum subsp. acetamidolyticum, M. canariasense, M. brisbanense, and M. novocastrense.</title>
        <authorList>
            <person name="Katahira K."/>
            <person name="Ogura Y."/>
            <person name="Gotoh Y."/>
            <person name="Hayashi T."/>
        </authorList>
    </citation>
    <scope>NUCLEOTIDE SEQUENCE [LARGE SCALE GENOMIC DNA]</scope>
    <source>
        <strain evidence="2">JCM15298</strain>
    </source>
</reference>
<organism evidence="1 2">
    <name type="scientific">Mycolicibacterium canariasense</name>
    <name type="common">Mycobacterium canariasense</name>
    <dbReference type="NCBI Taxonomy" id="228230"/>
    <lineage>
        <taxon>Bacteria</taxon>
        <taxon>Bacillati</taxon>
        <taxon>Actinomycetota</taxon>
        <taxon>Actinomycetes</taxon>
        <taxon>Mycobacteriales</taxon>
        <taxon>Mycobacteriaceae</taxon>
        <taxon>Mycolicibacterium</taxon>
    </lineage>
</organism>